<evidence type="ECO:0000313" key="5">
    <source>
        <dbReference type="Proteomes" id="UP000501058"/>
    </source>
</evidence>
<accession>A0A6G7Y3R2</accession>
<protein>
    <submittedName>
        <fullName evidence="4">Acetylxylan esterase</fullName>
    </submittedName>
</protein>
<proteinExistence type="predicted"/>
<dbReference type="SUPFAM" id="SSF53474">
    <property type="entry name" value="alpha/beta-Hydrolases"/>
    <property type="match status" value="1"/>
</dbReference>
<evidence type="ECO:0000256" key="1">
    <source>
        <dbReference type="PIRSR" id="PIRSR639069-1"/>
    </source>
</evidence>
<dbReference type="GO" id="GO:0005976">
    <property type="term" value="P:polysaccharide metabolic process"/>
    <property type="evidence" value="ECO:0007669"/>
    <property type="project" value="TreeGrafter"/>
</dbReference>
<sequence length="323" mass="35034">MAEFDLPLEQLRAYRPDVRRPDDLQAFWDATIEESRALAEPPRTERVETGMTLVDTHDVTFSGFGGHPIRAWAHVPAGASGPLPAVVEFHGYSGGRSLAWQNQVFATAGYVHLTVDSRGQGWKAVGATPDPTADAGLSTEPGVMTKGIADKDTYYYRRLFTDAALAVDAARALPWVDAARVAVTGASQGGGLAIAAGALNHDVVAVATDVPFLCHFERALAISDRDPYGEIVRHLARYRDRVEQTLDVLSYFDGANLAALAQAPALFSVGLRDQTCPPSTVYAAFNHWGGDDKEMAVYRFNDHEGGGEHHVPRKLAFLAQHLR</sequence>
<dbReference type="KEGG" id="prv:G7070_02055"/>
<gene>
    <name evidence="4" type="ORF">G7070_02055</name>
</gene>
<evidence type="ECO:0000259" key="3">
    <source>
        <dbReference type="Pfam" id="PF05448"/>
    </source>
</evidence>
<dbReference type="InterPro" id="IPR039069">
    <property type="entry name" value="CE7"/>
</dbReference>
<dbReference type="InterPro" id="IPR029058">
    <property type="entry name" value="AB_hydrolase_fold"/>
</dbReference>
<feature type="active site" description="Charge relay system" evidence="1">
    <location>
        <position position="303"/>
    </location>
</feature>
<dbReference type="PANTHER" id="PTHR40111">
    <property type="entry name" value="CEPHALOSPORIN-C DEACETYLASE"/>
    <property type="match status" value="1"/>
</dbReference>
<dbReference type="Proteomes" id="UP000501058">
    <property type="component" value="Chromosome"/>
</dbReference>
<dbReference type="InterPro" id="IPR008391">
    <property type="entry name" value="AXE1_dom"/>
</dbReference>
<dbReference type="AlphaFoldDB" id="A0A6G7Y3R2"/>
<dbReference type="EMBL" id="CP049865">
    <property type="protein sequence ID" value="QIK71288.1"/>
    <property type="molecule type" value="Genomic_DNA"/>
</dbReference>
<feature type="active site" description="Nucleophile" evidence="1">
    <location>
        <position position="187"/>
    </location>
</feature>
<evidence type="ECO:0000256" key="2">
    <source>
        <dbReference type="PIRSR" id="PIRSR639069-2"/>
    </source>
</evidence>
<organism evidence="4 5">
    <name type="scientific">Propioniciclava coleopterorum</name>
    <dbReference type="NCBI Taxonomy" id="2714937"/>
    <lineage>
        <taxon>Bacteria</taxon>
        <taxon>Bacillati</taxon>
        <taxon>Actinomycetota</taxon>
        <taxon>Actinomycetes</taxon>
        <taxon>Propionibacteriales</taxon>
        <taxon>Propionibacteriaceae</taxon>
        <taxon>Propioniciclava</taxon>
    </lineage>
</organism>
<reference evidence="4 5" key="1">
    <citation type="submission" date="2020-03" db="EMBL/GenBank/DDBJ databases">
        <title>Propioniciclava sp. nov., isolated from Hydrophilus acuminatus.</title>
        <authorList>
            <person name="Hyun D.-W."/>
            <person name="Bae J.-W."/>
        </authorList>
    </citation>
    <scope>NUCLEOTIDE SEQUENCE [LARGE SCALE GENOMIC DNA]</scope>
    <source>
        <strain evidence="4 5">HDW11</strain>
    </source>
</reference>
<dbReference type="GO" id="GO:0052689">
    <property type="term" value="F:carboxylic ester hydrolase activity"/>
    <property type="evidence" value="ECO:0007669"/>
    <property type="project" value="TreeGrafter"/>
</dbReference>
<evidence type="ECO:0000313" key="4">
    <source>
        <dbReference type="EMBL" id="QIK71288.1"/>
    </source>
</evidence>
<dbReference type="Pfam" id="PF05448">
    <property type="entry name" value="AXE1"/>
    <property type="match status" value="1"/>
</dbReference>
<dbReference type="PANTHER" id="PTHR40111:SF1">
    <property type="entry name" value="CEPHALOSPORIN-C DEACETYLASE"/>
    <property type="match status" value="1"/>
</dbReference>
<dbReference type="RefSeq" id="WP_166231580.1">
    <property type="nucleotide sequence ID" value="NZ_CP049865.1"/>
</dbReference>
<feature type="active site" description="Charge relay system" evidence="1">
    <location>
        <position position="273"/>
    </location>
</feature>
<keyword evidence="5" id="KW-1185">Reference proteome</keyword>
<feature type="binding site" evidence="2">
    <location>
        <position position="92"/>
    </location>
    <ligand>
        <name>substrate</name>
    </ligand>
</feature>
<name>A0A6G7Y3R2_9ACTN</name>
<feature type="domain" description="Acetyl xylan esterase" evidence="3">
    <location>
        <begin position="1"/>
        <end position="320"/>
    </location>
</feature>
<dbReference type="Gene3D" id="3.40.50.1820">
    <property type="entry name" value="alpha/beta hydrolase"/>
    <property type="match status" value="1"/>
</dbReference>